<sequence length="58" mass="6889">MLCEEPYKELRLGVTSTGMPLEIVLVPAWDGDGWVIIHAMKMRLKYRMMLNRRALWLR</sequence>
<organism evidence="1 2">
    <name type="scientific">Bifidobacterium aerophilum</name>
    <dbReference type="NCBI Taxonomy" id="1798155"/>
    <lineage>
        <taxon>Bacteria</taxon>
        <taxon>Bacillati</taxon>
        <taxon>Actinomycetota</taxon>
        <taxon>Actinomycetes</taxon>
        <taxon>Bifidobacteriales</taxon>
        <taxon>Bifidobacteriaceae</taxon>
        <taxon>Bifidobacterium</taxon>
    </lineage>
</organism>
<comment type="caution">
    <text evidence="1">The sequence shown here is derived from an EMBL/GenBank/DDBJ whole genome shotgun (WGS) entry which is preliminary data.</text>
</comment>
<keyword evidence="2" id="KW-1185">Reference proteome</keyword>
<dbReference type="Proteomes" id="UP000469194">
    <property type="component" value="Unassembled WGS sequence"/>
</dbReference>
<evidence type="ECO:0000313" key="1">
    <source>
        <dbReference type="EMBL" id="NEG90038.1"/>
    </source>
</evidence>
<dbReference type="AlphaFoldDB" id="A0A6N9Z5Z8"/>
<evidence type="ECO:0000313" key="2">
    <source>
        <dbReference type="Proteomes" id="UP000469194"/>
    </source>
</evidence>
<gene>
    <name evidence="1" type="ORF">GFD25_08595</name>
</gene>
<protein>
    <submittedName>
        <fullName evidence="1">Toxin</fullName>
    </submittedName>
</protein>
<reference evidence="1 2" key="1">
    <citation type="submission" date="2019-10" db="EMBL/GenBank/DDBJ databases">
        <title>Bifidobacterium from non-human primates.</title>
        <authorList>
            <person name="Modesto M."/>
        </authorList>
    </citation>
    <scope>NUCLEOTIDE SEQUENCE [LARGE SCALE GENOMIC DNA]</scope>
    <source>
        <strain evidence="1 2">TRE17</strain>
    </source>
</reference>
<dbReference type="EMBL" id="WHZW01000017">
    <property type="protein sequence ID" value="NEG90038.1"/>
    <property type="molecule type" value="Genomic_DNA"/>
</dbReference>
<proteinExistence type="predicted"/>
<name>A0A6N9Z5Z8_9BIFI</name>
<accession>A0A6N9Z5Z8</accession>